<dbReference type="PANTHER" id="PTHR36129">
    <property type="entry name" value="ORGANIC SOLUTE TRANSPORTER SUBUNIT BETA-RELATED"/>
    <property type="match status" value="1"/>
</dbReference>
<evidence type="ECO:0000313" key="6">
    <source>
        <dbReference type="Proteomes" id="UP001364617"/>
    </source>
</evidence>
<evidence type="ECO:0000256" key="3">
    <source>
        <dbReference type="SAM" id="SignalP"/>
    </source>
</evidence>
<evidence type="ECO:0000313" key="5">
    <source>
        <dbReference type="EMBL" id="KAK7173481.1"/>
    </source>
</evidence>
<feature type="transmembrane region" description="Helical" evidence="2">
    <location>
        <begin position="235"/>
        <end position="257"/>
    </location>
</feature>
<dbReference type="AlphaFoldDB" id="A0AAN9HFF0"/>
<feature type="compositionally biased region" description="Polar residues" evidence="1">
    <location>
        <begin position="196"/>
        <end position="207"/>
    </location>
</feature>
<dbReference type="Pfam" id="PF00652">
    <property type="entry name" value="Ricin_B_lectin"/>
    <property type="match status" value="1"/>
</dbReference>
<organism evidence="5 6">
    <name type="scientific">Phoxinus phoxinus</name>
    <name type="common">Eurasian minnow</name>
    <dbReference type="NCBI Taxonomy" id="58324"/>
    <lineage>
        <taxon>Eukaryota</taxon>
        <taxon>Metazoa</taxon>
        <taxon>Chordata</taxon>
        <taxon>Craniata</taxon>
        <taxon>Vertebrata</taxon>
        <taxon>Euteleostomi</taxon>
        <taxon>Actinopterygii</taxon>
        <taxon>Neopterygii</taxon>
        <taxon>Teleostei</taxon>
        <taxon>Ostariophysi</taxon>
        <taxon>Cypriniformes</taxon>
        <taxon>Leuciscidae</taxon>
        <taxon>Phoxininae</taxon>
        <taxon>Phoxinus</taxon>
    </lineage>
</organism>
<dbReference type="Gene3D" id="2.80.10.50">
    <property type="match status" value="1"/>
</dbReference>
<dbReference type="Proteomes" id="UP001364617">
    <property type="component" value="Unassembled WGS sequence"/>
</dbReference>
<dbReference type="CDD" id="cd23412">
    <property type="entry name" value="beta-trefoil_Ricin_unchar"/>
    <property type="match status" value="1"/>
</dbReference>
<keyword evidence="2" id="KW-1133">Transmembrane helix</keyword>
<dbReference type="SMART" id="SM00458">
    <property type="entry name" value="RICIN"/>
    <property type="match status" value="1"/>
</dbReference>
<accession>A0AAN9HFF0</accession>
<gene>
    <name evidence="5" type="ORF">R3I93_003335</name>
</gene>
<protein>
    <recommendedName>
        <fullName evidence="4">Ricin B lectin domain-containing protein</fullName>
    </recommendedName>
</protein>
<name>A0AAN9HFF0_9TELE</name>
<evidence type="ECO:0000256" key="2">
    <source>
        <dbReference type="SAM" id="Phobius"/>
    </source>
</evidence>
<dbReference type="InterPro" id="IPR000772">
    <property type="entry name" value="Ricin_B_lectin"/>
</dbReference>
<feature type="chain" id="PRO_5042915899" description="Ricin B lectin domain-containing protein" evidence="3">
    <location>
        <begin position="24"/>
        <end position="331"/>
    </location>
</feature>
<dbReference type="PANTHER" id="PTHR36129:SF2">
    <property type="entry name" value="RICIN B LECTIN DOMAIN-CONTAINING PROTEIN"/>
    <property type="match status" value="1"/>
</dbReference>
<comment type="caution">
    <text evidence="5">The sequence shown here is derived from an EMBL/GenBank/DDBJ whole genome shotgun (WGS) entry which is preliminary data.</text>
</comment>
<feature type="region of interest" description="Disordered" evidence="1">
    <location>
        <begin position="196"/>
        <end position="223"/>
    </location>
</feature>
<feature type="domain" description="Ricin B lectin" evidence="4">
    <location>
        <begin position="22"/>
        <end position="147"/>
    </location>
</feature>
<dbReference type="PROSITE" id="PS50231">
    <property type="entry name" value="RICIN_B_LECTIN"/>
    <property type="match status" value="1"/>
</dbReference>
<dbReference type="SUPFAM" id="SSF50370">
    <property type="entry name" value="Ricin B-like lectins"/>
    <property type="match status" value="1"/>
</dbReference>
<dbReference type="InterPro" id="IPR035992">
    <property type="entry name" value="Ricin_B-like_lectins"/>
</dbReference>
<feature type="signal peptide" evidence="3">
    <location>
        <begin position="1"/>
        <end position="23"/>
    </location>
</feature>
<feature type="region of interest" description="Disordered" evidence="1">
    <location>
        <begin position="277"/>
        <end position="304"/>
    </location>
</feature>
<keyword evidence="3" id="KW-0732">Signal</keyword>
<evidence type="ECO:0000259" key="4">
    <source>
        <dbReference type="SMART" id="SM00458"/>
    </source>
</evidence>
<keyword evidence="2" id="KW-0812">Transmembrane</keyword>
<dbReference type="EMBL" id="JAYKXH010000003">
    <property type="protein sequence ID" value="KAK7173481.1"/>
    <property type="molecule type" value="Genomic_DNA"/>
</dbReference>
<proteinExistence type="predicted"/>
<evidence type="ECO:0000256" key="1">
    <source>
        <dbReference type="SAM" id="MobiDB-lite"/>
    </source>
</evidence>
<reference evidence="5 6" key="1">
    <citation type="submission" date="2024-02" db="EMBL/GenBank/DDBJ databases">
        <title>Chromosome-level genome assembly of the Eurasian Minnow (Phoxinus phoxinus).</title>
        <authorList>
            <person name="Oriowo T.O."/>
            <person name="Martin S."/>
            <person name="Stange M."/>
            <person name="Chrysostomakis Y."/>
            <person name="Brown T."/>
            <person name="Winkler S."/>
            <person name="Kukowka S."/>
            <person name="Myers E.W."/>
            <person name="Bohne A."/>
        </authorList>
    </citation>
    <scope>NUCLEOTIDE SEQUENCE [LARGE SCALE GENOMIC DNA]</scope>
    <source>
        <strain evidence="5">ZFMK-TIS-60720</strain>
        <tissue evidence="5">Whole Organism</tissue>
    </source>
</reference>
<dbReference type="InterPro" id="IPR052678">
    <property type="entry name" value="OST-beta_subunit"/>
</dbReference>
<keyword evidence="2" id="KW-0472">Membrane</keyword>
<sequence>MDVVWRGFYTLVLTTLVFEEVTGLMIRNEELRKCVQVNEGQVSSRLTLQECRADSALQEWHWNPETRSLKNPQAGGCLSAPRIQEHESVWLQACSSEEEDREGQTWSCSKKGLLTLHGKGLHLSVRHDSSKVFLSKDRGKGSKWRTMANQTVCEDSDSTHHGQNVLQESQQTLSTGPRILTQIRYWHSVSNGQTSQIKSTEVTQTAGASAEPKSSVEPGEPSVNVFTTESDYGTAWKMTMLLLSCLALLLGLVILTLNIYQNRRKKTVVVLKSYTPTGEVSQPGSPVPSERAPLTRHPMKPAQSPSIQRGEILVEWKDGTVTPLFETYLTD</sequence>
<keyword evidence="6" id="KW-1185">Reference proteome</keyword>